<evidence type="ECO:0000256" key="1">
    <source>
        <dbReference type="SAM" id="MobiDB-lite"/>
    </source>
</evidence>
<evidence type="ECO:0000313" key="3">
    <source>
        <dbReference type="Proteomes" id="UP000652761"/>
    </source>
</evidence>
<sequence length="204" mass="21980">IPTSEAASDRSDNPHLDAPSSSRRRRAGKGASISDDEADEDANDSVALDDYNLLSGDSPLFHGGECETSSRAAEVFSPEAEDDRDPQTFDRNDESPLHSSLFVTVAIEGNNTTFYFVELGLPAEQYPPTMVEAYIPVAVEAYVPATVEELPAGGLASEGAFDLFKMIFPEEETIPYPTPGGSCSFPFLENTRSPISEVHAHSGF</sequence>
<dbReference type="AlphaFoldDB" id="A0A843W886"/>
<feature type="compositionally biased region" description="Basic and acidic residues" evidence="1">
    <location>
        <begin position="85"/>
        <end position="95"/>
    </location>
</feature>
<feature type="region of interest" description="Disordered" evidence="1">
    <location>
        <begin position="58"/>
        <end position="95"/>
    </location>
</feature>
<proteinExistence type="predicted"/>
<accession>A0A843W886</accession>
<gene>
    <name evidence="2" type="ORF">Taro_036363</name>
</gene>
<name>A0A843W886_COLES</name>
<evidence type="ECO:0000313" key="2">
    <source>
        <dbReference type="EMBL" id="MQM03577.1"/>
    </source>
</evidence>
<organism evidence="2 3">
    <name type="scientific">Colocasia esculenta</name>
    <name type="common">Wild taro</name>
    <name type="synonym">Arum esculentum</name>
    <dbReference type="NCBI Taxonomy" id="4460"/>
    <lineage>
        <taxon>Eukaryota</taxon>
        <taxon>Viridiplantae</taxon>
        <taxon>Streptophyta</taxon>
        <taxon>Embryophyta</taxon>
        <taxon>Tracheophyta</taxon>
        <taxon>Spermatophyta</taxon>
        <taxon>Magnoliopsida</taxon>
        <taxon>Liliopsida</taxon>
        <taxon>Araceae</taxon>
        <taxon>Aroideae</taxon>
        <taxon>Colocasieae</taxon>
        <taxon>Colocasia</taxon>
    </lineage>
</organism>
<feature type="region of interest" description="Disordered" evidence="1">
    <location>
        <begin position="1"/>
        <end position="44"/>
    </location>
</feature>
<dbReference type="Proteomes" id="UP000652761">
    <property type="component" value="Unassembled WGS sequence"/>
</dbReference>
<protein>
    <submittedName>
        <fullName evidence="2">Uncharacterized protein</fullName>
    </submittedName>
</protein>
<reference evidence="2" key="1">
    <citation type="submission" date="2017-07" db="EMBL/GenBank/DDBJ databases">
        <title>Taro Niue Genome Assembly and Annotation.</title>
        <authorList>
            <person name="Atibalentja N."/>
            <person name="Keating K."/>
            <person name="Fields C.J."/>
        </authorList>
    </citation>
    <scope>NUCLEOTIDE SEQUENCE</scope>
    <source>
        <strain evidence="2">Niue_2</strain>
        <tissue evidence="2">Leaf</tissue>
    </source>
</reference>
<feature type="non-terminal residue" evidence="2">
    <location>
        <position position="1"/>
    </location>
</feature>
<dbReference type="EMBL" id="NMUH01003060">
    <property type="protein sequence ID" value="MQM03577.1"/>
    <property type="molecule type" value="Genomic_DNA"/>
</dbReference>
<keyword evidence="3" id="KW-1185">Reference proteome</keyword>
<feature type="compositionally biased region" description="Acidic residues" evidence="1">
    <location>
        <begin position="34"/>
        <end position="43"/>
    </location>
</feature>
<comment type="caution">
    <text evidence="2">The sequence shown here is derived from an EMBL/GenBank/DDBJ whole genome shotgun (WGS) entry which is preliminary data.</text>
</comment>